<accession>W9QZY0</accession>
<dbReference type="EMBL" id="KE344433">
    <property type="protein sequence ID" value="EXB61983.1"/>
    <property type="molecule type" value="Genomic_DNA"/>
</dbReference>
<dbReference type="AlphaFoldDB" id="W9QZY0"/>
<proteinExistence type="predicted"/>
<evidence type="ECO:0000313" key="2">
    <source>
        <dbReference type="Proteomes" id="UP000030645"/>
    </source>
</evidence>
<protein>
    <submittedName>
        <fullName evidence="1">Uncharacterized protein</fullName>
    </submittedName>
</protein>
<evidence type="ECO:0000313" key="1">
    <source>
        <dbReference type="EMBL" id="EXB61983.1"/>
    </source>
</evidence>
<dbReference type="Proteomes" id="UP000030645">
    <property type="component" value="Unassembled WGS sequence"/>
</dbReference>
<gene>
    <name evidence="1" type="ORF">L484_002763</name>
</gene>
<organism evidence="1 2">
    <name type="scientific">Morus notabilis</name>
    <dbReference type="NCBI Taxonomy" id="981085"/>
    <lineage>
        <taxon>Eukaryota</taxon>
        <taxon>Viridiplantae</taxon>
        <taxon>Streptophyta</taxon>
        <taxon>Embryophyta</taxon>
        <taxon>Tracheophyta</taxon>
        <taxon>Spermatophyta</taxon>
        <taxon>Magnoliopsida</taxon>
        <taxon>eudicotyledons</taxon>
        <taxon>Gunneridae</taxon>
        <taxon>Pentapetalae</taxon>
        <taxon>rosids</taxon>
        <taxon>fabids</taxon>
        <taxon>Rosales</taxon>
        <taxon>Moraceae</taxon>
        <taxon>Moreae</taxon>
        <taxon>Morus</taxon>
    </lineage>
</organism>
<sequence length="63" mass="7030">MVVIAEYQYQDGYRQLPIGNRLVHSIVGADSIRGFWLYMWLSGGILTITVVNTDGCLLRISVG</sequence>
<name>W9QZY0_9ROSA</name>
<keyword evidence="2" id="KW-1185">Reference proteome</keyword>
<reference evidence="2" key="1">
    <citation type="submission" date="2013-01" db="EMBL/GenBank/DDBJ databases">
        <title>Draft Genome Sequence of a Mulberry Tree, Morus notabilis C.K. Schneid.</title>
        <authorList>
            <person name="He N."/>
            <person name="Zhao S."/>
        </authorList>
    </citation>
    <scope>NUCLEOTIDE SEQUENCE</scope>
</reference>